<dbReference type="InterPro" id="IPR050468">
    <property type="entry name" value="Cuticle_Struct_Prot"/>
</dbReference>
<evidence type="ECO:0008006" key="6">
    <source>
        <dbReference type="Google" id="ProtNLM"/>
    </source>
</evidence>
<feature type="compositionally biased region" description="Pro residues" evidence="2">
    <location>
        <begin position="118"/>
        <end position="133"/>
    </location>
</feature>
<dbReference type="AlphaFoldDB" id="A0AAV6VCN7"/>
<feature type="signal peptide" evidence="3">
    <location>
        <begin position="1"/>
        <end position="16"/>
    </location>
</feature>
<dbReference type="InterPro" id="IPR000618">
    <property type="entry name" value="Insect_cuticle"/>
</dbReference>
<keyword evidence="3" id="KW-0732">Signal</keyword>
<proteinExistence type="predicted"/>
<dbReference type="PROSITE" id="PS51155">
    <property type="entry name" value="CHIT_BIND_RR_2"/>
    <property type="match status" value="1"/>
</dbReference>
<dbReference type="PANTHER" id="PTHR10380">
    <property type="entry name" value="CUTICLE PROTEIN"/>
    <property type="match status" value="1"/>
</dbReference>
<accession>A0AAV6VCN7</accession>
<dbReference type="GO" id="GO:0008010">
    <property type="term" value="F:structural constituent of chitin-based larval cuticle"/>
    <property type="evidence" value="ECO:0007669"/>
    <property type="project" value="TreeGrafter"/>
</dbReference>
<dbReference type="GO" id="GO:0062129">
    <property type="term" value="C:chitin-based extracellular matrix"/>
    <property type="evidence" value="ECO:0007669"/>
    <property type="project" value="TreeGrafter"/>
</dbReference>
<evidence type="ECO:0000313" key="4">
    <source>
        <dbReference type="EMBL" id="KAG8194287.1"/>
    </source>
</evidence>
<sequence length="232" mass="25568">MISQVFFLCLVAGCMAQWNNNNNNQWNQPQPQQYQPQHQQQNSNGAPLHYVSIGPQLQGDYKFGYNTGNDGSFREETRNPDGSVSGAYGYLDASGKQKIIRYTAGKDGFKAEGDDIPKAPPAPAPVAPQPAYQPQPQYQSPPAQQYQPQQYQPQQYQTPQPVYNNYVQPQPSQYNNQYAAQPAQQYSGQSQNAGSYNPFAYHNPAPGAPVGNHANQLSYSIGGGQSQGQYQG</sequence>
<evidence type="ECO:0000256" key="3">
    <source>
        <dbReference type="SAM" id="SignalP"/>
    </source>
</evidence>
<feature type="compositionally biased region" description="Low complexity" evidence="2">
    <location>
        <begin position="25"/>
        <end position="44"/>
    </location>
</feature>
<keyword evidence="1" id="KW-0193">Cuticle</keyword>
<dbReference type="EMBL" id="JAFNEN010000105">
    <property type="protein sequence ID" value="KAG8194287.1"/>
    <property type="molecule type" value="Genomic_DNA"/>
</dbReference>
<feature type="compositionally biased region" description="Low complexity" evidence="2">
    <location>
        <begin position="134"/>
        <end position="163"/>
    </location>
</feature>
<feature type="region of interest" description="Disordered" evidence="2">
    <location>
        <begin position="25"/>
        <end position="48"/>
    </location>
</feature>
<evidence type="ECO:0000313" key="5">
    <source>
        <dbReference type="Proteomes" id="UP000827092"/>
    </source>
</evidence>
<dbReference type="Proteomes" id="UP000827092">
    <property type="component" value="Unassembled WGS sequence"/>
</dbReference>
<keyword evidence="5" id="KW-1185">Reference proteome</keyword>
<organism evidence="4 5">
    <name type="scientific">Oedothorax gibbosus</name>
    <dbReference type="NCBI Taxonomy" id="931172"/>
    <lineage>
        <taxon>Eukaryota</taxon>
        <taxon>Metazoa</taxon>
        <taxon>Ecdysozoa</taxon>
        <taxon>Arthropoda</taxon>
        <taxon>Chelicerata</taxon>
        <taxon>Arachnida</taxon>
        <taxon>Araneae</taxon>
        <taxon>Araneomorphae</taxon>
        <taxon>Entelegynae</taxon>
        <taxon>Araneoidea</taxon>
        <taxon>Linyphiidae</taxon>
        <taxon>Erigoninae</taxon>
        <taxon>Oedothorax</taxon>
    </lineage>
</organism>
<name>A0AAV6VCN7_9ARAC</name>
<dbReference type="PANTHER" id="PTHR10380:SF240">
    <property type="match status" value="1"/>
</dbReference>
<feature type="chain" id="PRO_5043820825" description="Cuticle protein" evidence="3">
    <location>
        <begin position="17"/>
        <end position="232"/>
    </location>
</feature>
<dbReference type="Pfam" id="PF00379">
    <property type="entry name" value="Chitin_bind_4"/>
    <property type="match status" value="1"/>
</dbReference>
<reference evidence="4 5" key="1">
    <citation type="journal article" date="2022" name="Nat. Ecol. Evol.">
        <title>A masculinizing supergene underlies an exaggerated male reproductive morph in a spider.</title>
        <authorList>
            <person name="Hendrickx F."/>
            <person name="De Corte Z."/>
            <person name="Sonet G."/>
            <person name="Van Belleghem S.M."/>
            <person name="Kostlbacher S."/>
            <person name="Vangestel C."/>
        </authorList>
    </citation>
    <scope>NUCLEOTIDE SEQUENCE [LARGE SCALE GENOMIC DNA]</scope>
    <source>
        <strain evidence="4">W744_W776</strain>
    </source>
</reference>
<feature type="region of interest" description="Disordered" evidence="2">
    <location>
        <begin position="110"/>
        <end position="232"/>
    </location>
</feature>
<feature type="region of interest" description="Disordered" evidence="2">
    <location>
        <begin position="64"/>
        <end position="85"/>
    </location>
</feature>
<protein>
    <recommendedName>
        <fullName evidence="6">Cuticle protein</fullName>
    </recommendedName>
</protein>
<feature type="compositionally biased region" description="Low complexity" evidence="2">
    <location>
        <begin position="172"/>
        <end position="192"/>
    </location>
</feature>
<gene>
    <name evidence="4" type="ORF">JTE90_004519</name>
</gene>
<feature type="compositionally biased region" description="Gly residues" evidence="2">
    <location>
        <begin position="221"/>
        <end position="232"/>
    </location>
</feature>
<evidence type="ECO:0000256" key="2">
    <source>
        <dbReference type="SAM" id="MobiDB-lite"/>
    </source>
</evidence>
<evidence type="ECO:0000256" key="1">
    <source>
        <dbReference type="PROSITE-ProRule" id="PRU00497"/>
    </source>
</evidence>
<comment type="caution">
    <text evidence="4">The sequence shown here is derived from an EMBL/GenBank/DDBJ whole genome shotgun (WGS) entry which is preliminary data.</text>
</comment>